<feature type="region of interest" description="Disordered" evidence="1">
    <location>
        <begin position="1"/>
        <end position="26"/>
    </location>
</feature>
<reference evidence="2" key="1">
    <citation type="submission" date="2021-10" db="EMBL/GenBank/DDBJ databases">
        <title>Melipona bicolor Genome sequencing and assembly.</title>
        <authorList>
            <person name="Araujo N.S."/>
            <person name="Arias M.C."/>
        </authorList>
    </citation>
    <scope>NUCLEOTIDE SEQUENCE</scope>
    <source>
        <strain evidence="2">USP_2M_L1-L4_2017</strain>
        <tissue evidence="2">Whole body</tissue>
    </source>
</reference>
<organism evidence="2 3">
    <name type="scientific">Melipona bicolor</name>
    <dbReference type="NCBI Taxonomy" id="60889"/>
    <lineage>
        <taxon>Eukaryota</taxon>
        <taxon>Metazoa</taxon>
        <taxon>Ecdysozoa</taxon>
        <taxon>Arthropoda</taxon>
        <taxon>Hexapoda</taxon>
        <taxon>Insecta</taxon>
        <taxon>Pterygota</taxon>
        <taxon>Neoptera</taxon>
        <taxon>Endopterygota</taxon>
        <taxon>Hymenoptera</taxon>
        <taxon>Apocrita</taxon>
        <taxon>Aculeata</taxon>
        <taxon>Apoidea</taxon>
        <taxon>Anthophila</taxon>
        <taxon>Apidae</taxon>
        <taxon>Melipona</taxon>
    </lineage>
</organism>
<gene>
    <name evidence="2" type="ORF">K0M31_018486</name>
</gene>
<evidence type="ECO:0000313" key="2">
    <source>
        <dbReference type="EMBL" id="KAK1130350.1"/>
    </source>
</evidence>
<evidence type="ECO:0000313" key="3">
    <source>
        <dbReference type="Proteomes" id="UP001177670"/>
    </source>
</evidence>
<name>A0AA40G4F6_9HYME</name>
<comment type="caution">
    <text evidence="2">The sequence shown here is derived from an EMBL/GenBank/DDBJ whole genome shotgun (WGS) entry which is preliminary data.</text>
</comment>
<evidence type="ECO:0000256" key="1">
    <source>
        <dbReference type="SAM" id="MobiDB-lite"/>
    </source>
</evidence>
<protein>
    <submittedName>
        <fullName evidence="2">Uncharacterized protein</fullName>
    </submittedName>
</protein>
<sequence length="175" mass="19671">MNVPRESKVFVQAGQERKKTKGKEGEEAEFVHSAIFKVALMAISKKRLETGGQVPLPARAVAGLIPFGEFSNSYKPAPELADLGLSTQVSTESRIPAELRTQPSNQLPDSTDSSLTAGPRKLLRRLLANLQLATPFREIQRTRRKRYLPFGGNFFPDNWILDFNIWPNFMWSRGV</sequence>
<keyword evidence="3" id="KW-1185">Reference proteome</keyword>
<dbReference type="AlphaFoldDB" id="A0AA40G4F6"/>
<proteinExistence type="predicted"/>
<dbReference type="EMBL" id="JAHYIQ010000007">
    <property type="protein sequence ID" value="KAK1130350.1"/>
    <property type="molecule type" value="Genomic_DNA"/>
</dbReference>
<dbReference type="Proteomes" id="UP001177670">
    <property type="component" value="Unassembled WGS sequence"/>
</dbReference>
<accession>A0AA40G4F6</accession>